<dbReference type="EMBL" id="CM041538">
    <property type="protein sequence ID" value="KAI3368503.1"/>
    <property type="molecule type" value="Genomic_DNA"/>
</dbReference>
<keyword evidence="2" id="KW-1185">Reference proteome</keyword>
<protein>
    <submittedName>
        <fullName evidence="1">Uncharacterized protein</fullName>
    </submittedName>
</protein>
<proteinExistence type="predicted"/>
<evidence type="ECO:0000313" key="1">
    <source>
        <dbReference type="EMBL" id="KAI3368503.1"/>
    </source>
</evidence>
<accession>A0ACB8WM10</accession>
<sequence length="2040" mass="224502">MSRGHLCKAGLRGSSPAPFGSGCLGSARLGSPHTCRLSFPAAGFSADMKLPAAVLALFASIAVTTDATVYFKEQFLDGDGWKSRWLESKHKSDYGQWKLSAGKFYGDAEADKGIQTSQDARFYALSARFEPFSNEGKPLVIQFTVKHEQKIDCGGGYVKIFPSGLDQSDMHGDSQYYIMFGPDICGYSTKKVHVIFNYKGQNHLIKKDIKCKDDELTHLYTLILNPDQTYEVRINNEKVESGSLDDDWDMLPPKKIKDPEAKKPSDWDDRAKIDDPNDTKPEDWDKPETIPDPDAKKPDDWDEDMDGEWEPPMITNPDYKGEWKPKQIDNPDYKGAWVHPEIDNPEYTHDATMYKFDKIGVLGLDLWQVKSGTIFDNFLITDDVKEAEEFGKETWGTTKGPEKKMKEEQEDLERKLREEEEKSKKEGDEEDEEDGEDEEAEEEGEHDDEVDEDAETDGEESDVQSNNRKSEKAQWTLVFHTAAFYSGVGAGRGDRWGLVEALKEKIEEDRGKDAFPAVGQKLIYAGKILNDDTPLKEYKIDEKNFVVVMVTKPKPAPPPQVAPQPTPQPAASPAPTPASAPSMVSGPTQAPSTLTHAVSAPTPAPLSVPPSEILPPVSENTLPASTEAAAAAALDSQPNTTPHSAPGLTSAATLASAPAPAPGPEAVHTVPASIPADRPSPAAQPEEKPREDIENQPSATAPVHSSASRLDVPILVDELGLLEEAASILASINLLCLCRVVSTVTGPAYENLVSEIMSMGYEREQVVAALRASYNNPDRAVEYLLMGIPAEASDLPQQEPVRHSAPSNPPTPTTQQPQQPPTASNKPRSPQQVEMTLALLVQDICFVGPVQVIFELYTQVDDCVIHPDANLVGELQGVQFWAHHGAEMPDNQLGPSPAGPVSGNQPSSAGGGSVSTGNPLEFLRNQPQFQQMRQIIQQNPALLPALLQQLGRDNPQLLQQITQHQERFVQMLNEPRGGDTGGEGAEAQGSPHTNYIQVTPQEKEAIERLKALGFPEGLVIQAYFACEKNENLAANFLLQQTWDDEQYSLIVIMVFHSEGFFLSFCRSGAEGVKVDYEEPCSMPRLLSAVETLPAERCNNILSLPQLSSGNPVYENFYRQIWDLADPDGKGFLDKQGFYVALRLVACAQSSQEVSLSSLNLTVPPPKFQEEKSKFDGIFESLAPVNGLLSGEKVKPVLINSKLPLDVLGKVWDLSDIDKDGHLDKDEFAVAMHLVYRALEKEPVPAVLPSALVPLSKRKRSLGSVASSVPGLPASPPPPKDSLRSTPSHGSMNSINSTGSLSPKHTLKSGQHTVTWVVPVSDRSRYDDIFLKTDADLDGFVSGHEVKEIFMQSGLSQNLLAHIWALADTRQIGKLTREQFALAMHLIQQKVSKGIDPPQALTADMIPPSERGTPVPDSSSSVGSGEFTGIKELDDISQEIAQLQREKYTLEQDIRDTEEAIRHKSAEVQEMQNDLDRETASLQELEAQKQDAQDRLEEMDQQKHKLDDMLNEVRIKCQEESQMWSLESDCLRLWTGVFYTDNEFKQVPLIQISTLQSQIHSQESDLQSQEEELSRAKADLGRLQQEENQLEQSLAAGKIQLETIIKSLKATQDEINQARSKLSQIQDSQQEVSKSIEQYNSTLNGTHGGSMTNLADMSEGFSERENGGFPAMEDPFKVKTSVFNSQPPDLHTDPFHSEDPFKTDPFKGDPFQNDPFAKQPSASTDPFGGDPFKETDPFKASSEDFFKKTTKMDPFSTPDPFSKSATLPSKQQTSHFTSNDPFSSNNSKPKGPDLFGTLDPFGSSSFSSSSNSSAGFADFSHMSKPRDPFEGRASWLPDYQQSVFVDDPFSRKNDTPALPPKKSVPPRPKPPSGKSTPVNMSGSADPSKPCDPFQPFVSDATDPFQSKKGPGDPFSGKDPFATSSASSKAPKDSTLGFADFSSYKRHLSTTSNSQTPNSTMAKTKELSKDTRNKIVDLHQAGKTESAIGPDKVKFGNEAQQLEWAKRESERAERERLKRLRQQEQEDLELAIALSKAEMSNA</sequence>
<reference evidence="1" key="1">
    <citation type="submission" date="2022-04" db="EMBL/GenBank/DDBJ databases">
        <title>Jade perch genome.</title>
        <authorList>
            <person name="Chao B."/>
        </authorList>
    </citation>
    <scope>NUCLEOTIDE SEQUENCE</scope>
    <source>
        <strain evidence="1">CB-2022</strain>
    </source>
</reference>
<gene>
    <name evidence="1" type="ORF">L3Q82_025394</name>
</gene>
<dbReference type="Proteomes" id="UP000831701">
    <property type="component" value="Chromosome 8"/>
</dbReference>
<comment type="caution">
    <text evidence="1">The sequence shown here is derived from an EMBL/GenBank/DDBJ whole genome shotgun (WGS) entry which is preliminary data.</text>
</comment>
<name>A0ACB8WM10_9TELE</name>
<organism evidence="1 2">
    <name type="scientific">Scortum barcoo</name>
    <name type="common">barcoo grunter</name>
    <dbReference type="NCBI Taxonomy" id="214431"/>
    <lineage>
        <taxon>Eukaryota</taxon>
        <taxon>Metazoa</taxon>
        <taxon>Chordata</taxon>
        <taxon>Craniata</taxon>
        <taxon>Vertebrata</taxon>
        <taxon>Euteleostomi</taxon>
        <taxon>Actinopterygii</taxon>
        <taxon>Neopterygii</taxon>
        <taxon>Teleostei</taxon>
        <taxon>Neoteleostei</taxon>
        <taxon>Acanthomorphata</taxon>
        <taxon>Eupercaria</taxon>
        <taxon>Centrarchiformes</taxon>
        <taxon>Terapontoidei</taxon>
        <taxon>Terapontidae</taxon>
        <taxon>Scortum</taxon>
    </lineage>
</organism>
<evidence type="ECO:0000313" key="2">
    <source>
        <dbReference type="Proteomes" id="UP000831701"/>
    </source>
</evidence>